<gene>
    <name evidence="1" type="ORF">DW828_11435</name>
</gene>
<evidence type="ECO:0000313" key="1">
    <source>
        <dbReference type="EMBL" id="RHC84130.1"/>
    </source>
</evidence>
<dbReference type="Proteomes" id="UP000286260">
    <property type="component" value="Unassembled WGS sequence"/>
</dbReference>
<evidence type="ECO:0008006" key="3">
    <source>
        <dbReference type="Google" id="ProtNLM"/>
    </source>
</evidence>
<dbReference type="AlphaFoldDB" id="A0A3R6EH54"/>
<sequence>MKILVISKEAWRDEQNGGNVLTNMFSHFSGSEFAQIYCNEQEPNNAICRNYYQMSDRMMVNNILHRTKVGRKVIYNHVPTATVATNENYRKMVSWIGGDFKRIVRELVWLLAKWDESEIISYAKEFNPDIIFAPCYGNHYMQKLTILVHEKLKAPVISYISDDFYTNKQFKFSPVFWMNHFFLRRRTRTTFKHYSLVYTMTNEQKEQCERDFGANMKILRKNGQFESQYLKKTVNSPIRLVYAGGIYLDRWKTLKVLADAIRAINVDGVKMVLDIYTNNLLNDKMQQAINDGVSSRVHKAVSMVELMEIYHHSDVALHVEAFDVTNRHIVRMSFSTKIIDCMDSGCAVMAICDEKQAGGAYLRRNGCAICINDLSEVAHVLRNILDNPLLLIDYQHKAFEVGRKYHLQKNITRDLIQDFESIEKIKKL</sequence>
<proteinExistence type="predicted"/>
<protein>
    <recommendedName>
        <fullName evidence="3">Glycosyltransferase</fullName>
    </recommendedName>
</protein>
<comment type="caution">
    <text evidence="1">The sequence shown here is derived from an EMBL/GenBank/DDBJ whole genome shotgun (WGS) entry which is preliminary data.</text>
</comment>
<evidence type="ECO:0000313" key="2">
    <source>
        <dbReference type="Proteomes" id="UP000286260"/>
    </source>
</evidence>
<dbReference type="RefSeq" id="WP_122204523.1">
    <property type="nucleotide sequence ID" value="NZ_JADMOA010000008.1"/>
</dbReference>
<reference evidence="1 2" key="1">
    <citation type="submission" date="2018-08" db="EMBL/GenBank/DDBJ databases">
        <title>A genome reference for cultivated species of the human gut microbiota.</title>
        <authorList>
            <person name="Zou Y."/>
            <person name="Xue W."/>
            <person name="Luo G."/>
        </authorList>
    </citation>
    <scope>NUCLEOTIDE SEQUENCE [LARGE SCALE GENOMIC DNA]</scope>
    <source>
        <strain evidence="1 2">AM34-17</strain>
    </source>
</reference>
<dbReference type="Gene3D" id="3.40.50.2000">
    <property type="entry name" value="Glycogen Phosphorylase B"/>
    <property type="match status" value="1"/>
</dbReference>
<organism evidence="1 2">
    <name type="scientific">Parabacteroides merdae</name>
    <dbReference type="NCBI Taxonomy" id="46503"/>
    <lineage>
        <taxon>Bacteria</taxon>
        <taxon>Pseudomonadati</taxon>
        <taxon>Bacteroidota</taxon>
        <taxon>Bacteroidia</taxon>
        <taxon>Bacteroidales</taxon>
        <taxon>Tannerellaceae</taxon>
        <taxon>Parabacteroides</taxon>
    </lineage>
</organism>
<name>A0A3R6EH54_9BACT</name>
<dbReference type="EMBL" id="QSII01000015">
    <property type="protein sequence ID" value="RHC84130.1"/>
    <property type="molecule type" value="Genomic_DNA"/>
</dbReference>
<accession>A0A3R6EH54</accession>
<dbReference type="SUPFAM" id="SSF53756">
    <property type="entry name" value="UDP-Glycosyltransferase/glycogen phosphorylase"/>
    <property type="match status" value="1"/>
</dbReference>